<dbReference type="Proteomes" id="UP001443914">
    <property type="component" value="Unassembled WGS sequence"/>
</dbReference>
<proteinExistence type="predicted"/>
<reference evidence="1" key="1">
    <citation type="submission" date="2024-03" db="EMBL/GenBank/DDBJ databases">
        <title>WGS assembly of Saponaria officinalis var. Norfolk2.</title>
        <authorList>
            <person name="Jenkins J."/>
            <person name="Shu S."/>
            <person name="Grimwood J."/>
            <person name="Barry K."/>
            <person name="Goodstein D."/>
            <person name="Schmutz J."/>
            <person name="Leebens-Mack J."/>
            <person name="Osbourn A."/>
        </authorList>
    </citation>
    <scope>NUCLEOTIDE SEQUENCE [LARGE SCALE GENOMIC DNA]</scope>
    <source>
        <strain evidence="1">JIC</strain>
    </source>
</reference>
<accession>A0AAW1K960</accession>
<evidence type="ECO:0000313" key="1">
    <source>
        <dbReference type="EMBL" id="KAK9713493.1"/>
    </source>
</evidence>
<keyword evidence="2" id="KW-1185">Reference proteome</keyword>
<dbReference type="EMBL" id="JBDFQZ010000006">
    <property type="protein sequence ID" value="KAK9713493.1"/>
    <property type="molecule type" value="Genomic_DNA"/>
</dbReference>
<comment type="caution">
    <text evidence="1">The sequence shown here is derived from an EMBL/GenBank/DDBJ whole genome shotgun (WGS) entry which is preliminary data.</text>
</comment>
<gene>
    <name evidence="1" type="ORF">RND81_06G030800</name>
</gene>
<protein>
    <submittedName>
        <fullName evidence="1">Uncharacterized protein</fullName>
    </submittedName>
</protein>
<name>A0AAW1K960_SAPOF</name>
<sequence>MGSMPQHTKDTLKKVERLYIKKRFYDAVKVNDDHGEKYGLVEGSLMLMKSFCLRDLGEMDKARDCYFEMGKQSALHCLGEVEGFIKVRNFNKALKLIDDFKLDTTFCPALKSEESYISLLAFTHLLFRVIGRGEAGVRLYCRS</sequence>
<dbReference type="AlphaFoldDB" id="A0AAW1K960"/>
<organism evidence="1 2">
    <name type="scientific">Saponaria officinalis</name>
    <name type="common">Common soapwort</name>
    <name type="synonym">Lychnis saponaria</name>
    <dbReference type="NCBI Taxonomy" id="3572"/>
    <lineage>
        <taxon>Eukaryota</taxon>
        <taxon>Viridiplantae</taxon>
        <taxon>Streptophyta</taxon>
        <taxon>Embryophyta</taxon>
        <taxon>Tracheophyta</taxon>
        <taxon>Spermatophyta</taxon>
        <taxon>Magnoliopsida</taxon>
        <taxon>eudicotyledons</taxon>
        <taxon>Gunneridae</taxon>
        <taxon>Pentapetalae</taxon>
        <taxon>Caryophyllales</taxon>
        <taxon>Caryophyllaceae</taxon>
        <taxon>Caryophylleae</taxon>
        <taxon>Saponaria</taxon>
    </lineage>
</organism>
<evidence type="ECO:0000313" key="2">
    <source>
        <dbReference type="Proteomes" id="UP001443914"/>
    </source>
</evidence>